<dbReference type="RefSeq" id="WP_132257568.1">
    <property type="nucleotide sequence ID" value="NZ_SLZQ01000002.1"/>
</dbReference>
<proteinExistence type="predicted"/>
<evidence type="ECO:0000313" key="2">
    <source>
        <dbReference type="EMBL" id="TCS38496.1"/>
    </source>
</evidence>
<organism evidence="2 3">
    <name type="scientific">Paucimonas lemoignei</name>
    <name type="common">Pseudomonas lemoignei</name>
    <dbReference type="NCBI Taxonomy" id="29443"/>
    <lineage>
        <taxon>Bacteria</taxon>
        <taxon>Pseudomonadati</taxon>
        <taxon>Pseudomonadota</taxon>
        <taxon>Betaproteobacteria</taxon>
        <taxon>Burkholderiales</taxon>
        <taxon>Burkholderiaceae</taxon>
        <taxon>Paucimonas</taxon>
    </lineage>
</organism>
<keyword evidence="3" id="KW-1185">Reference proteome</keyword>
<name>A0A4R3HYS0_PAULE</name>
<feature type="region of interest" description="Disordered" evidence="1">
    <location>
        <begin position="131"/>
        <end position="154"/>
    </location>
</feature>
<protein>
    <submittedName>
        <fullName evidence="2">Uncharacterized protein</fullName>
    </submittedName>
</protein>
<gene>
    <name evidence="2" type="ORF">EDC30_102235</name>
</gene>
<sequence length="154" mass="16598">MASKFPDIRDNSYSGKAISIVIEKKQILGPDLATQLGISIYEMSSAVRKAVTLGYIKKERTVANGLSNVNLYSMGPALTPALVAAAQAAADPAQEAVPEKPQERPLEIVPPRTAPKFRPLRLARIGPATYRPGSWDFKSIPSAHATSKKEPECV</sequence>
<dbReference type="EMBL" id="SLZQ01000002">
    <property type="protein sequence ID" value="TCS38496.1"/>
    <property type="molecule type" value="Genomic_DNA"/>
</dbReference>
<comment type="caution">
    <text evidence="2">The sequence shown here is derived from an EMBL/GenBank/DDBJ whole genome shotgun (WGS) entry which is preliminary data.</text>
</comment>
<accession>A0A4R3HYS0</accession>
<dbReference type="AlphaFoldDB" id="A0A4R3HYS0"/>
<evidence type="ECO:0000256" key="1">
    <source>
        <dbReference type="SAM" id="MobiDB-lite"/>
    </source>
</evidence>
<dbReference type="Proteomes" id="UP000295382">
    <property type="component" value="Unassembled WGS sequence"/>
</dbReference>
<evidence type="ECO:0000313" key="3">
    <source>
        <dbReference type="Proteomes" id="UP000295382"/>
    </source>
</evidence>
<reference evidence="2 3" key="1">
    <citation type="submission" date="2019-03" db="EMBL/GenBank/DDBJ databases">
        <title>Genomic Encyclopedia of Type Strains, Phase IV (KMG-IV): sequencing the most valuable type-strain genomes for metagenomic binning, comparative biology and taxonomic classification.</title>
        <authorList>
            <person name="Goeker M."/>
        </authorList>
    </citation>
    <scope>NUCLEOTIDE SEQUENCE [LARGE SCALE GENOMIC DNA]</scope>
    <source>
        <strain evidence="2 3">DSM 7445</strain>
    </source>
</reference>